<dbReference type="RefSeq" id="WP_258812137.1">
    <property type="nucleotide sequence ID" value="NZ_JANUGU010000003.1"/>
</dbReference>
<gene>
    <name evidence="1" type="ORF">NX778_12845</name>
</gene>
<dbReference type="EMBL" id="JANUGU010000003">
    <property type="protein sequence ID" value="MCS0658952.1"/>
    <property type="molecule type" value="Genomic_DNA"/>
</dbReference>
<name>A0ABT2CYA7_9BURK</name>
<dbReference type="InterPro" id="IPR011050">
    <property type="entry name" value="Pectin_lyase_fold/virulence"/>
</dbReference>
<dbReference type="InterPro" id="IPR039513">
    <property type="entry name" value="PL-6"/>
</dbReference>
<dbReference type="InterPro" id="IPR012334">
    <property type="entry name" value="Pectin_lyas_fold"/>
</dbReference>
<keyword evidence="2" id="KW-1185">Reference proteome</keyword>
<organism evidence="1 2">
    <name type="scientific">Massilia terrae</name>
    <dbReference type="NCBI Taxonomy" id="1811224"/>
    <lineage>
        <taxon>Bacteria</taxon>
        <taxon>Pseudomonadati</taxon>
        <taxon>Pseudomonadota</taxon>
        <taxon>Betaproteobacteria</taxon>
        <taxon>Burkholderiales</taxon>
        <taxon>Oxalobacteraceae</taxon>
        <taxon>Telluria group</taxon>
        <taxon>Massilia</taxon>
    </lineage>
</organism>
<dbReference type="SUPFAM" id="SSF51126">
    <property type="entry name" value="Pectin lyase-like"/>
    <property type="match status" value="1"/>
</dbReference>
<proteinExistence type="predicted"/>
<comment type="caution">
    <text evidence="1">The sequence shown here is derived from an EMBL/GenBank/DDBJ whole genome shotgun (WGS) entry which is preliminary data.</text>
</comment>
<dbReference type="Proteomes" id="UP001204621">
    <property type="component" value="Unassembled WGS sequence"/>
</dbReference>
<dbReference type="Pfam" id="PF14592">
    <property type="entry name" value="Chondroitinas_B"/>
    <property type="match status" value="1"/>
</dbReference>
<evidence type="ECO:0000313" key="1">
    <source>
        <dbReference type="EMBL" id="MCS0658952.1"/>
    </source>
</evidence>
<sequence length="478" mass="50943">MNPRALRLTSLLALFGLTMMSGGALYVQGLGLAPRALGPYLGPDGAGLVAGAGAWVRKVLLALDRGERQPYLLPPLAAGAQREPLQVRQPLPCLDDPACRRAHRFAGNEADVRAVLADAQPGDIITLLPGTYRFSETLAVRGEGTEDAPITLKAERPGSVLIEFDARVGFAVEQPWWRFENLSVRGVCRIDSACEQAFHVSGNGHHFSAVNNTIRDFNTHLKINGSGGRFPDRGLVDHNTLANGAPRHTAGPVAPIYLVAASGWTIHGNLIADFVKAGGDRTSYGAFAKGGGAGTTFEDNAVLCEQRLQGEPGQRIGLSFGGGGTARSECRDGRCITEQDHGLIRNNLVAGCSDAGIYVNSGAESRIVHNTLLDTGGIDVRFPESGADVIGNLVDGTIRARDGARVRALDNLDTPIAYLYAGYHPVRKLFAGVQGLDLGWKGEAPRRALSAPSVDMCGRPRPVWARYGAFEDFGYCVR</sequence>
<dbReference type="Gene3D" id="2.160.20.10">
    <property type="entry name" value="Single-stranded right-handed beta-helix, Pectin lyase-like"/>
    <property type="match status" value="1"/>
</dbReference>
<accession>A0ABT2CYA7</accession>
<protein>
    <submittedName>
        <fullName evidence="1">Right-handed parallel beta-helix repeat-containing protein</fullName>
    </submittedName>
</protein>
<evidence type="ECO:0000313" key="2">
    <source>
        <dbReference type="Proteomes" id="UP001204621"/>
    </source>
</evidence>
<reference evidence="1 2" key="1">
    <citation type="submission" date="2022-08" db="EMBL/GenBank/DDBJ databases">
        <title>Reclassification of Massilia species as members of the genera Telluria, Duganella, Pseudoduganella, Mokoshia gen. nov. and Zemynaea gen. nov. using orthogonal and non-orthogonal genome-based approaches.</title>
        <authorList>
            <person name="Bowman J.P."/>
        </authorList>
    </citation>
    <scope>NUCLEOTIDE SEQUENCE [LARGE SCALE GENOMIC DNA]</scope>
    <source>
        <strain evidence="1 2">JCM 31606</strain>
    </source>
</reference>